<gene>
    <name evidence="2" type="ORF">K431DRAFT_299123</name>
</gene>
<evidence type="ECO:0000313" key="2">
    <source>
        <dbReference type="EMBL" id="KAF2715874.1"/>
    </source>
</evidence>
<dbReference type="Proteomes" id="UP000799441">
    <property type="component" value="Unassembled WGS sequence"/>
</dbReference>
<dbReference type="AlphaFoldDB" id="A0A9P4UJ11"/>
<name>A0A9P4UJ11_9PEZI</name>
<keyword evidence="3" id="KW-1185">Reference proteome</keyword>
<reference evidence="2" key="1">
    <citation type="journal article" date="2020" name="Stud. Mycol.">
        <title>101 Dothideomycetes genomes: a test case for predicting lifestyles and emergence of pathogens.</title>
        <authorList>
            <person name="Haridas S."/>
            <person name="Albert R."/>
            <person name="Binder M."/>
            <person name="Bloem J."/>
            <person name="Labutti K."/>
            <person name="Salamov A."/>
            <person name="Andreopoulos B."/>
            <person name="Baker S."/>
            <person name="Barry K."/>
            <person name="Bills G."/>
            <person name="Bluhm B."/>
            <person name="Cannon C."/>
            <person name="Castanera R."/>
            <person name="Culley D."/>
            <person name="Daum C."/>
            <person name="Ezra D."/>
            <person name="Gonzalez J."/>
            <person name="Henrissat B."/>
            <person name="Kuo A."/>
            <person name="Liang C."/>
            <person name="Lipzen A."/>
            <person name="Lutzoni F."/>
            <person name="Magnuson J."/>
            <person name="Mondo S."/>
            <person name="Nolan M."/>
            <person name="Ohm R."/>
            <person name="Pangilinan J."/>
            <person name="Park H.-J."/>
            <person name="Ramirez L."/>
            <person name="Alfaro M."/>
            <person name="Sun H."/>
            <person name="Tritt A."/>
            <person name="Yoshinaga Y."/>
            <person name="Zwiers L.-H."/>
            <person name="Turgeon B."/>
            <person name="Goodwin S."/>
            <person name="Spatafora J."/>
            <person name="Crous P."/>
            <person name="Grigoriev I."/>
        </authorList>
    </citation>
    <scope>NUCLEOTIDE SEQUENCE</scope>
    <source>
        <strain evidence="2">CBS 116435</strain>
    </source>
</reference>
<feature type="compositionally biased region" description="Acidic residues" evidence="1">
    <location>
        <begin position="71"/>
        <end position="86"/>
    </location>
</feature>
<dbReference type="EMBL" id="MU003943">
    <property type="protein sequence ID" value="KAF2715874.1"/>
    <property type="molecule type" value="Genomic_DNA"/>
</dbReference>
<accession>A0A9P4UJ11</accession>
<sequence>MFTVLKETFLAASRGAYLVCKMRRLGYLAGMARPYIKSIKERKFRSNSYFATKYRAVGEAGDSETSKEALPTEDEGREDDIDDSELEGGATTEKLLTSVNNKNMLALSNCRKVTLSKAF</sequence>
<evidence type="ECO:0000313" key="3">
    <source>
        <dbReference type="Proteomes" id="UP000799441"/>
    </source>
</evidence>
<evidence type="ECO:0000256" key="1">
    <source>
        <dbReference type="SAM" id="MobiDB-lite"/>
    </source>
</evidence>
<comment type="caution">
    <text evidence="2">The sequence shown here is derived from an EMBL/GenBank/DDBJ whole genome shotgun (WGS) entry which is preliminary data.</text>
</comment>
<proteinExistence type="predicted"/>
<protein>
    <submittedName>
        <fullName evidence="2">Uncharacterized protein</fullName>
    </submittedName>
</protein>
<organism evidence="2 3">
    <name type="scientific">Polychaeton citri CBS 116435</name>
    <dbReference type="NCBI Taxonomy" id="1314669"/>
    <lineage>
        <taxon>Eukaryota</taxon>
        <taxon>Fungi</taxon>
        <taxon>Dikarya</taxon>
        <taxon>Ascomycota</taxon>
        <taxon>Pezizomycotina</taxon>
        <taxon>Dothideomycetes</taxon>
        <taxon>Dothideomycetidae</taxon>
        <taxon>Capnodiales</taxon>
        <taxon>Capnodiaceae</taxon>
        <taxon>Polychaeton</taxon>
    </lineage>
</organism>
<feature type="region of interest" description="Disordered" evidence="1">
    <location>
        <begin position="58"/>
        <end position="87"/>
    </location>
</feature>